<dbReference type="InterPro" id="IPR018247">
    <property type="entry name" value="EF_Hand_1_Ca_BS"/>
</dbReference>
<name>L8GLM8_ACACF</name>
<evidence type="ECO:0000256" key="2">
    <source>
        <dbReference type="ARBA" id="ARBA00022837"/>
    </source>
</evidence>
<dbReference type="CDD" id="cd00051">
    <property type="entry name" value="EFh"/>
    <property type="match status" value="1"/>
</dbReference>
<dbReference type="PROSITE" id="PS00018">
    <property type="entry name" value="EF_HAND_1"/>
    <property type="match status" value="1"/>
</dbReference>
<dbReference type="GO" id="GO:0005509">
    <property type="term" value="F:calcium ion binding"/>
    <property type="evidence" value="ECO:0007669"/>
    <property type="project" value="InterPro"/>
</dbReference>
<dbReference type="FunFam" id="1.10.238.10:FF:000178">
    <property type="entry name" value="Calmodulin-2 A"/>
    <property type="match status" value="1"/>
</dbReference>
<dbReference type="AlphaFoldDB" id="L8GLM8"/>
<feature type="domain" description="EF-hand" evidence="3">
    <location>
        <begin position="3"/>
        <end position="38"/>
    </location>
</feature>
<dbReference type="VEuPathDB" id="AmoebaDB:ACA1_365750"/>
<dbReference type="EMBL" id="KB008073">
    <property type="protein sequence ID" value="ELR13985.1"/>
    <property type="molecule type" value="Genomic_DNA"/>
</dbReference>
<dbReference type="PANTHER" id="PTHR23048:SF0">
    <property type="entry name" value="CALMODULIN LIKE 3"/>
    <property type="match status" value="1"/>
</dbReference>
<protein>
    <submittedName>
        <fullName evidence="4">EF hand domain containing protein</fullName>
    </submittedName>
</protein>
<dbReference type="STRING" id="1257118.L8GLM8"/>
<organism evidence="4 5">
    <name type="scientific">Acanthamoeba castellanii (strain ATCC 30010 / Neff)</name>
    <dbReference type="NCBI Taxonomy" id="1257118"/>
    <lineage>
        <taxon>Eukaryota</taxon>
        <taxon>Amoebozoa</taxon>
        <taxon>Discosea</taxon>
        <taxon>Longamoebia</taxon>
        <taxon>Centramoebida</taxon>
        <taxon>Acanthamoebidae</taxon>
        <taxon>Acanthamoeba</taxon>
    </lineage>
</organism>
<dbReference type="GO" id="GO:0016460">
    <property type="term" value="C:myosin II complex"/>
    <property type="evidence" value="ECO:0007669"/>
    <property type="project" value="TreeGrafter"/>
</dbReference>
<proteinExistence type="predicted"/>
<dbReference type="InterPro" id="IPR050230">
    <property type="entry name" value="CALM/Myosin/TropC-like"/>
</dbReference>
<dbReference type="SUPFAM" id="SSF47473">
    <property type="entry name" value="EF-hand"/>
    <property type="match status" value="1"/>
</dbReference>
<evidence type="ECO:0000256" key="1">
    <source>
        <dbReference type="ARBA" id="ARBA00022737"/>
    </source>
</evidence>
<evidence type="ECO:0000313" key="5">
    <source>
        <dbReference type="Proteomes" id="UP000011083"/>
    </source>
</evidence>
<dbReference type="PANTHER" id="PTHR23048">
    <property type="entry name" value="MYOSIN LIGHT CHAIN 1, 3"/>
    <property type="match status" value="1"/>
</dbReference>
<evidence type="ECO:0000259" key="3">
    <source>
        <dbReference type="PROSITE" id="PS50222"/>
    </source>
</evidence>
<dbReference type="OrthoDB" id="26064at2759"/>
<dbReference type="GeneID" id="14914626"/>
<dbReference type="Proteomes" id="UP000011083">
    <property type="component" value="Unassembled WGS sequence"/>
</dbReference>
<dbReference type="InterPro" id="IPR011992">
    <property type="entry name" value="EF-hand-dom_pair"/>
</dbReference>
<dbReference type="PROSITE" id="PS50222">
    <property type="entry name" value="EF_HAND_2"/>
    <property type="match status" value="1"/>
</dbReference>
<dbReference type="InterPro" id="IPR002048">
    <property type="entry name" value="EF_hand_dom"/>
</dbReference>
<keyword evidence="2" id="KW-0106">Calcium</keyword>
<keyword evidence="5" id="KW-1185">Reference proteome</keyword>
<evidence type="ECO:0000313" key="4">
    <source>
        <dbReference type="EMBL" id="ELR13985.1"/>
    </source>
</evidence>
<accession>L8GLM8</accession>
<dbReference type="Pfam" id="PF13405">
    <property type="entry name" value="EF-hand_6"/>
    <property type="match status" value="1"/>
</dbReference>
<dbReference type="KEGG" id="acan:ACA1_365750"/>
<gene>
    <name evidence="4" type="ORF">ACA1_365750</name>
</gene>
<sequence length="160" mass="17968">MATSEEEIKEAFNCFDTDHTGLIAADDIGTVIRALGKAPLERELDQIIAEAGEGPVDFNKFKGLYRKKLRRPQELEKDMRQAFRLLDNTGTASSPRPTCALGEPLSSEEVHTLFFFDVMVVKVLTWWLGCVVQIDSLLKACEVDAEGNLKYDEFVDLLIQ</sequence>
<dbReference type="Gene3D" id="1.10.238.10">
    <property type="entry name" value="EF-hand"/>
    <property type="match status" value="1"/>
</dbReference>
<reference evidence="4 5" key="1">
    <citation type="journal article" date="2013" name="Genome Biol.">
        <title>Genome of Acanthamoeba castellanii highlights extensive lateral gene transfer and early evolution of tyrosine kinase signaling.</title>
        <authorList>
            <person name="Clarke M."/>
            <person name="Lohan A.J."/>
            <person name="Liu B."/>
            <person name="Lagkouvardos I."/>
            <person name="Roy S."/>
            <person name="Zafar N."/>
            <person name="Bertelli C."/>
            <person name="Schilde C."/>
            <person name="Kianianmomeni A."/>
            <person name="Burglin T.R."/>
            <person name="Frech C."/>
            <person name="Turcotte B."/>
            <person name="Kopec K.O."/>
            <person name="Synnott J.M."/>
            <person name="Choo C."/>
            <person name="Paponov I."/>
            <person name="Finkler A."/>
            <person name="Soon Heng Tan C."/>
            <person name="Hutchins A.P."/>
            <person name="Weinmeier T."/>
            <person name="Rattei T."/>
            <person name="Chu J.S."/>
            <person name="Gimenez G."/>
            <person name="Irimia M."/>
            <person name="Rigden D.J."/>
            <person name="Fitzpatrick D.A."/>
            <person name="Lorenzo-Morales J."/>
            <person name="Bateman A."/>
            <person name="Chiu C.H."/>
            <person name="Tang P."/>
            <person name="Hegemann P."/>
            <person name="Fromm H."/>
            <person name="Raoult D."/>
            <person name="Greub G."/>
            <person name="Miranda-Saavedra D."/>
            <person name="Chen N."/>
            <person name="Nash P."/>
            <person name="Ginger M.L."/>
            <person name="Horn M."/>
            <person name="Schaap P."/>
            <person name="Caler L."/>
            <person name="Loftus B."/>
        </authorList>
    </citation>
    <scope>NUCLEOTIDE SEQUENCE [LARGE SCALE GENOMIC DNA]</scope>
    <source>
        <strain evidence="4 5">Neff</strain>
    </source>
</reference>
<dbReference type="RefSeq" id="XP_004335998.1">
    <property type="nucleotide sequence ID" value="XM_004335950.1"/>
</dbReference>
<keyword evidence="1" id="KW-0677">Repeat</keyword>